<evidence type="ECO:0000313" key="1">
    <source>
        <dbReference type="EMBL" id="CBI07428.1"/>
    </source>
</evidence>
<reference evidence="1" key="1">
    <citation type="submission" date="2009-10" db="EMBL/GenBank/DDBJ databases">
        <title>Diversity of trophic interactions inside an arsenic-rich microbial ecosystem.</title>
        <authorList>
            <person name="Bertin P.N."/>
            <person name="Heinrich-Salmeron A."/>
            <person name="Pelletier E."/>
            <person name="Goulhen-Chollet F."/>
            <person name="Arsene-Ploetze F."/>
            <person name="Gallien S."/>
            <person name="Calteau A."/>
            <person name="Vallenet D."/>
            <person name="Casiot C."/>
            <person name="Chane-Woon-Ming B."/>
            <person name="Giloteaux L."/>
            <person name="Barakat M."/>
            <person name="Bonnefoy V."/>
            <person name="Bruneel O."/>
            <person name="Chandler M."/>
            <person name="Cleiss J."/>
            <person name="Duran R."/>
            <person name="Elbaz-Poulichet F."/>
            <person name="Fonknechten N."/>
            <person name="Lauga B."/>
            <person name="Mornico D."/>
            <person name="Ortet P."/>
            <person name="Schaeffer C."/>
            <person name="Siguier P."/>
            <person name="Alexander Thil Smith A."/>
            <person name="Van Dorsselaer A."/>
            <person name="Weissenbach J."/>
            <person name="Medigue C."/>
            <person name="Le Paslier D."/>
        </authorList>
    </citation>
    <scope>NUCLEOTIDE SEQUENCE</scope>
</reference>
<comment type="caution">
    <text evidence="1">The sequence shown here is derived from an EMBL/GenBank/DDBJ whole genome shotgun (WGS) entry which is preliminary data.</text>
</comment>
<name>E6QJL1_9ZZZZ</name>
<sequence>MATAGQPQPPRSLYEQDFYAWTKDQIGALRSRQANLLDWDNLLEEVESMGASERRELISRLTVLLMHLIEWHWQPDKRSTSWKHTVIEQRRQIRLLVKSSPSLKPVVPVEVPDAGRVREKMQQKKQT</sequence>
<dbReference type="AlphaFoldDB" id="E6QJL1"/>
<evidence type="ECO:0008006" key="2">
    <source>
        <dbReference type="Google" id="ProtNLM"/>
    </source>
</evidence>
<dbReference type="InterPro" id="IPR002636">
    <property type="entry name" value="DUF29"/>
</dbReference>
<protein>
    <recommendedName>
        <fullName evidence="2">DUF29 domain-containing protein</fullName>
    </recommendedName>
</protein>
<dbReference type="PANTHER" id="PTHR34235">
    <property type="entry name" value="SLR1203 PROTEIN-RELATED"/>
    <property type="match status" value="1"/>
</dbReference>
<dbReference type="EMBL" id="CABQ01000088">
    <property type="protein sequence ID" value="CBI07428.1"/>
    <property type="molecule type" value="Genomic_DNA"/>
</dbReference>
<proteinExistence type="predicted"/>
<dbReference type="Gene3D" id="1.20.1220.20">
    <property type="entry name" value="Uncharcterised protein PF01724"/>
    <property type="match status" value="1"/>
</dbReference>
<organism evidence="1">
    <name type="scientific">mine drainage metagenome</name>
    <dbReference type="NCBI Taxonomy" id="410659"/>
    <lineage>
        <taxon>unclassified sequences</taxon>
        <taxon>metagenomes</taxon>
        <taxon>ecological metagenomes</taxon>
    </lineage>
</organism>
<accession>E6QJL1</accession>
<gene>
    <name evidence="1" type="ORF">CARN6_0761</name>
</gene>
<dbReference type="Pfam" id="PF01724">
    <property type="entry name" value="DUF29"/>
    <property type="match status" value="1"/>
</dbReference>